<feature type="non-terminal residue" evidence="2">
    <location>
        <position position="1"/>
    </location>
</feature>
<dbReference type="Proteomes" id="UP001189429">
    <property type="component" value="Unassembled WGS sequence"/>
</dbReference>
<name>A0ABN9RXT1_9DINO</name>
<organism evidence="2 3">
    <name type="scientific">Prorocentrum cordatum</name>
    <dbReference type="NCBI Taxonomy" id="2364126"/>
    <lineage>
        <taxon>Eukaryota</taxon>
        <taxon>Sar</taxon>
        <taxon>Alveolata</taxon>
        <taxon>Dinophyceae</taxon>
        <taxon>Prorocentrales</taxon>
        <taxon>Prorocentraceae</taxon>
        <taxon>Prorocentrum</taxon>
    </lineage>
</organism>
<evidence type="ECO:0000256" key="1">
    <source>
        <dbReference type="SAM" id="MobiDB-lite"/>
    </source>
</evidence>
<feature type="non-terminal residue" evidence="2">
    <location>
        <position position="157"/>
    </location>
</feature>
<protein>
    <submittedName>
        <fullName evidence="2">Uncharacterized protein</fullName>
    </submittedName>
</protein>
<accession>A0ABN9RXT1</accession>
<keyword evidence="3" id="KW-1185">Reference proteome</keyword>
<proteinExistence type="predicted"/>
<dbReference type="EMBL" id="CAUYUJ010008496">
    <property type="protein sequence ID" value="CAK0824121.1"/>
    <property type="molecule type" value="Genomic_DNA"/>
</dbReference>
<reference evidence="2" key="1">
    <citation type="submission" date="2023-10" db="EMBL/GenBank/DDBJ databases">
        <authorList>
            <person name="Chen Y."/>
            <person name="Shah S."/>
            <person name="Dougan E. K."/>
            <person name="Thang M."/>
            <person name="Chan C."/>
        </authorList>
    </citation>
    <scope>NUCLEOTIDE SEQUENCE [LARGE SCALE GENOMIC DNA]</scope>
</reference>
<gene>
    <name evidence="2" type="ORF">PCOR1329_LOCUS24611</name>
</gene>
<evidence type="ECO:0000313" key="3">
    <source>
        <dbReference type="Proteomes" id="UP001189429"/>
    </source>
</evidence>
<sequence length="157" mass="16566">SKFHGHDRKKLADLADTDPVDPVARWRATKSSIARAAADARDARLKAHPLAPKSGHAATSKDATSIVMRGVAKAVRRQDPVPGRRLIQDATLDQTRAQIASAPPGTPSRAMVERKNADVFATSATAARAAVTDGLTEPSAFETHTANAAEVNNDLGQ</sequence>
<feature type="region of interest" description="Disordered" evidence="1">
    <location>
        <begin position="1"/>
        <end position="21"/>
    </location>
</feature>
<evidence type="ECO:0000313" key="2">
    <source>
        <dbReference type="EMBL" id="CAK0824121.1"/>
    </source>
</evidence>
<comment type="caution">
    <text evidence="2">The sequence shown here is derived from an EMBL/GenBank/DDBJ whole genome shotgun (WGS) entry which is preliminary data.</text>
</comment>